<dbReference type="GO" id="GO:0005737">
    <property type="term" value="C:cytoplasm"/>
    <property type="evidence" value="ECO:0007669"/>
    <property type="project" value="UniProtKB-SubCell"/>
</dbReference>
<sequence>MQGGRPGRDSFSGFGDPFAGFGGLRMHGSLISSIFGGRDPFDDPFFTQPFGAMMGPNLLGQSMFGARGNPFGDLTYGGFLEDPAPRPKRSRGPIIEELPSDDEEQNGTDGFEKEENARKRYSLGKEPYIEEPEEEMKGKKISHVWQGMEYKRTSSSKPQTSTYSFHSSTVTYSGPGGAYYTASTTRRTGGDGVTVEENKEADKTKGKATHRIFRGLGDKGHSVTRKLNSDERVNTVQTLHNLNEDELAGFAEAWKGSAKRHLPGWDQSLDMLHDGTRETQTCNIILTRRPTTSSHWNFRSLKSASIKASSGKTL</sequence>
<keyword evidence="3" id="KW-0963">Cytoplasm</keyword>
<dbReference type="EMBL" id="LR743589">
    <property type="protein sequence ID" value="CAA2616556.1"/>
    <property type="molecule type" value="Genomic_DNA"/>
</dbReference>
<evidence type="ECO:0000256" key="4">
    <source>
        <dbReference type="ARBA" id="ARBA00022553"/>
    </source>
</evidence>
<protein>
    <submittedName>
        <fullName evidence="6">Uncharacterized protein</fullName>
    </submittedName>
</protein>
<keyword evidence="8" id="KW-1185">Reference proteome</keyword>
<evidence type="ECO:0000313" key="7">
    <source>
        <dbReference type="EMBL" id="CAA7391722.1"/>
    </source>
</evidence>
<comment type="subcellular location">
    <subcellularLocation>
        <location evidence="1">Cytoplasm</location>
    </subcellularLocation>
</comment>
<keyword evidence="4" id="KW-0597">Phosphoprotein</keyword>
<dbReference type="Pfam" id="PF10248">
    <property type="entry name" value="Mlf1IP"/>
    <property type="match status" value="1"/>
</dbReference>
<proteinExistence type="inferred from homology"/>
<feature type="region of interest" description="Disordered" evidence="5">
    <location>
        <begin position="183"/>
        <end position="207"/>
    </location>
</feature>
<evidence type="ECO:0000313" key="6">
    <source>
        <dbReference type="EMBL" id="CAA2616556.1"/>
    </source>
</evidence>
<organism evidence="6">
    <name type="scientific">Spirodela intermedia</name>
    <name type="common">Intermediate duckweed</name>
    <dbReference type="NCBI Taxonomy" id="51605"/>
    <lineage>
        <taxon>Eukaryota</taxon>
        <taxon>Viridiplantae</taxon>
        <taxon>Streptophyta</taxon>
        <taxon>Embryophyta</taxon>
        <taxon>Tracheophyta</taxon>
        <taxon>Spermatophyta</taxon>
        <taxon>Magnoliopsida</taxon>
        <taxon>Liliopsida</taxon>
        <taxon>Araceae</taxon>
        <taxon>Lemnoideae</taxon>
        <taxon>Spirodela</taxon>
    </lineage>
</organism>
<evidence type="ECO:0000256" key="5">
    <source>
        <dbReference type="SAM" id="MobiDB-lite"/>
    </source>
</evidence>
<dbReference type="EMBL" id="LR746265">
    <property type="protein sequence ID" value="CAA7391722.1"/>
    <property type="molecule type" value="Genomic_DNA"/>
</dbReference>
<feature type="compositionally biased region" description="Basic and acidic residues" evidence="5">
    <location>
        <begin position="196"/>
        <end position="205"/>
    </location>
</feature>
<accession>A0A7I8IG18</accession>
<gene>
    <name evidence="6" type="ORF">SI7747_02002774</name>
    <name evidence="7" type="ORF">SI8410_02002973</name>
</gene>
<name>A0A7I8IG18_SPIIN</name>
<evidence type="ECO:0000256" key="2">
    <source>
        <dbReference type="ARBA" id="ARBA00008332"/>
    </source>
</evidence>
<evidence type="ECO:0000313" key="8">
    <source>
        <dbReference type="Proteomes" id="UP000663760"/>
    </source>
</evidence>
<reference evidence="6" key="1">
    <citation type="submission" date="2019-12" db="EMBL/GenBank/DDBJ databases">
        <authorList>
            <person name="Scholz U."/>
            <person name="Mascher M."/>
            <person name="Fiebig A."/>
        </authorList>
    </citation>
    <scope>NUCLEOTIDE SEQUENCE</scope>
</reference>
<dbReference type="AlphaFoldDB" id="A0A7I8IG18"/>
<dbReference type="OrthoDB" id="8707547at2759"/>
<feature type="region of interest" description="Disordered" evidence="5">
    <location>
        <begin position="81"/>
        <end position="136"/>
    </location>
</feature>
<comment type="similarity">
    <text evidence="2">Belongs to the MLF family.</text>
</comment>
<dbReference type="PANTHER" id="PTHR13105">
    <property type="entry name" value="MYELOID LEUKEMIA FACTOR"/>
    <property type="match status" value="1"/>
</dbReference>
<dbReference type="InterPro" id="IPR019376">
    <property type="entry name" value="Myeloid_leukemia_factor"/>
</dbReference>
<dbReference type="Proteomes" id="UP000663760">
    <property type="component" value="Chromosome 2"/>
</dbReference>
<evidence type="ECO:0000256" key="3">
    <source>
        <dbReference type="ARBA" id="ARBA00022490"/>
    </source>
</evidence>
<evidence type="ECO:0000256" key="1">
    <source>
        <dbReference type="ARBA" id="ARBA00004496"/>
    </source>
</evidence>